<dbReference type="Proteomes" id="UP000588586">
    <property type="component" value="Unassembled WGS sequence"/>
</dbReference>
<dbReference type="AlphaFoldDB" id="A0A849HLK1"/>
<comment type="caution">
    <text evidence="1">The sequence shown here is derived from an EMBL/GenBank/DDBJ whole genome shotgun (WGS) entry which is preliminary data.</text>
</comment>
<protein>
    <submittedName>
        <fullName evidence="1">DUF4020 domain-containing protein</fullName>
    </submittedName>
</protein>
<keyword evidence="2" id="KW-1185">Reference proteome</keyword>
<proteinExistence type="predicted"/>
<gene>
    <name evidence="1" type="ORF">HJG52_20115</name>
</gene>
<dbReference type="Gene3D" id="3.40.50.1220">
    <property type="entry name" value="TPP-binding domain"/>
    <property type="match status" value="1"/>
</dbReference>
<dbReference type="InterPro" id="IPR029035">
    <property type="entry name" value="DHS-like_NAD/FAD-binding_dom"/>
</dbReference>
<organism evidence="1 2">
    <name type="scientific">Knoellia koreensis</name>
    <dbReference type="NCBI Taxonomy" id="2730921"/>
    <lineage>
        <taxon>Bacteria</taxon>
        <taxon>Bacillati</taxon>
        <taxon>Actinomycetota</taxon>
        <taxon>Actinomycetes</taxon>
        <taxon>Micrococcales</taxon>
        <taxon>Intrasporangiaceae</taxon>
        <taxon>Knoellia</taxon>
    </lineage>
</organism>
<dbReference type="SUPFAM" id="SSF52467">
    <property type="entry name" value="DHS-like NAD/FAD-binding domain"/>
    <property type="match status" value="1"/>
</dbReference>
<dbReference type="EMBL" id="JABEPQ010000009">
    <property type="protein sequence ID" value="NNM48298.1"/>
    <property type="molecule type" value="Genomic_DNA"/>
</dbReference>
<reference evidence="1 2" key="1">
    <citation type="submission" date="2020-04" db="EMBL/GenBank/DDBJ databases">
        <title>Knoellia sp. isolate from air conditioner.</title>
        <authorList>
            <person name="Chea S."/>
            <person name="Kim D.-U."/>
        </authorList>
    </citation>
    <scope>NUCLEOTIDE SEQUENCE [LARGE SCALE GENOMIC DNA]</scope>
    <source>
        <strain evidence="1 2">DB2414S</strain>
    </source>
</reference>
<dbReference type="Pfam" id="PF13289">
    <property type="entry name" value="SIR2_2"/>
    <property type="match status" value="1"/>
</dbReference>
<evidence type="ECO:0000313" key="2">
    <source>
        <dbReference type="Proteomes" id="UP000588586"/>
    </source>
</evidence>
<accession>A0A849HLK1</accession>
<evidence type="ECO:0000313" key="1">
    <source>
        <dbReference type="EMBL" id="NNM48298.1"/>
    </source>
</evidence>
<sequence>MLLGGVQIPAAVISAWEEGRLVLFTGAGVSMAAPSDLPSFLGLAKEVAERLQSPLNPTSMQWTSQLDTFMDVLDQGEGADVHGHVKRIVTRDGSLPNLNHDALARIATKFTTRVVTTNYDRHLEGRLREYENPEHPLEVFRAPAMPLGHDFEGLVYLHGSAQDDARRLVVTDRDFSGAYFHSAWAARFLERMFHEYVVLFVGYSHSDVVMKYLGLGLGPKAQRYVLTDKPDDAIWDRLLITAVEYPEGEHEALTRCLVAWADHGDRGLLDHRQRIRELVSTAAEPDPDELSYLEDSLRREDRVDFFCEFASDNVWLRWAATQEPFKRLFDRAAQPSKVTDRLAYWFADQYAVRDDADIHDEHRQSALAWTTFAEAGGILSSAAWNAVARSLHAFKHPRPAHVLRWLWVLMDQEHSGCVPDFLDYALRWANVSEDQDLALALLAHLMDAYPAPESGWGNMRMGVKTRGKLHWLDEAWEKQYRSDIERLAPVVLPVVEAALLKHLNLEAQLGPERRSLRRRSALQPHVQDNYRDPIDAVIDAVRDSAVALWATDEQSVGRLIERWLASDHVMLHRIAVHVAGAAPDATSDDLVRFVLDHDLQAGEGVSQEVMHLLGSATPGASSELVDRLVRAWVPESDNEHDLHTAFSRLEWLERNKVANTNLAEGLADLRGKLPRGIGGSPYPGMTSWMEIGSGDGPRPLTVDEFDKRIVENPADAVEFVMSFEERTFPRPGESSRENAMAMLRETVKSRASAGLELWPHLAKHPDLQGAVISAWGHAVEQDDAEAIMNILAKIELKPVIDGVGQFLIHAYRSDGARWEKASSTDKFTEHAWNATQTDDVFEPGAAHDGDWISQTINAPTGLLMEFWFEMFRRRWAAAGPVDAWRGIGQLDRTFLEGALADRTERGAIALTQIAGRLHFLDSADSAWCRAHVLPLRDWSDQLTAEPFWWGVLTFARWNTGLVADGLLDGLLETVDHLDIFAEDQRHRWASMLASIAVRCEAPSADTWVDKMTSKARVDDRVQWLESVAEELRELDDDAGRAAVWWGWLAPYWRRRTQGDPVTLANDEADAFAALAPNVSIDDFPSAVTLVLATNAGLGPYADVSRYVSDSLQTTQPSEVGRFLTHLMKNTSAPFYGHYDLGPKLQYLVTTPGNWDALREAALHLGIRLD</sequence>
<dbReference type="RefSeq" id="WP_171245420.1">
    <property type="nucleotide sequence ID" value="NZ_JABEPQ010000009.1"/>
</dbReference>
<name>A0A849HLK1_9MICO</name>